<keyword evidence="1" id="KW-0175">Coiled coil</keyword>
<feature type="domain" description="N-terminal" evidence="2">
    <location>
        <begin position="10"/>
        <end position="136"/>
    </location>
</feature>
<accession>A0ABS2WUD9</accession>
<keyword evidence="5" id="KW-1185">Reference proteome</keyword>
<reference evidence="5" key="2">
    <citation type="submission" date="2021-02" db="EMBL/GenBank/DDBJ databases">
        <title>Sulfurospirillum tamanensis sp. nov.</title>
        <authorList>
            <person name="Merkel A.Y."/>
        </authorList>
    </citation>
    <scope>NUCLEOTIDE SEQUENCE [LARGE SCALE GENOMIC DNA]</scope>
    <source>
        <strain evidence="5">T05b</strain>
    </source>
</reference>
<reference evidence="4 5" key="3">
    <citation type="submission" date="2021-02" db="EMBL/GenBank/DDBJ databases">
        <authorList>
            <person name="Merkel A.Y."/>
        </authorList>
    </citation>
    <scope>NUCLEOTIDE SEQUENCE [LARGE SCALE GENOMIC DNA]</scope>
    <source>
        <strain evidence="4 5">T05b</strain>
    </source>
</reference>
<evidence type="ECO:0000256" key="1">
    <source>
        <dbReference type="SAM" id="Coils"/>
    </source>
</evidence>
<name>A0ABS2WUD9_9BACT</name>
<reference evidence="4 5" key="1">
    <citation type="submission" date="2021-02" db="EMBL/GenBank/DDBJ databases">
        <title>Sulfurospirillum tamanensis sp. nov.</title>
        <authorList>
            <person name="Frolova A."/>
            <person name="Merkel A."/>
            <person name="Slobodkin A."/>
        </authorList>
    </citation>
    <scope>NUCLEOTIDE SEQUENCE [LARGE SCALE GENOMIC DNA]</scope>
    <source>
        <strain evidence="4 5">T05b</strain>
    </source>
</reference>
<feature type="coiled-coil region" evidence="1">
    <location>
        <begin position="269"/>
        <end position="300"/>
    </location>
</feature>
<comment type="caution">
    <text evidence="4">The sequence shown here is derived from an EMBL/GenBank/DDBJ whole genome shotgun (WGS) entry which is preliminary data.</text>
</comment>
<proteinExistence type="predicted"/>
<dbReference type="PIRSF" id="PIRSF037112">
    <property type="entry name" value="Antirestriction_ArdC"/>
    <property type="match status" value="1"/>
</dbReference>
<sequence>MSKSFEQYEKYIEQIAEHFYKAIQENNVPWEREWTARELQEGAAHNPITKTVYQGMNTLSLDTLKLEKGYASNAWLTYKQAKDLGAHVRKGEKSAAISFFKFDIKTEEQTVKDNEGKERVEEKEVRRPIFKQSYVFNIDQIDGLSQEQRKELMGIIKDEILPTKQFATHEQCEKILQNSGISIRHIPGEKAYYSPTQDEITLPEKVQFKNEGAYYSTALHELGHATGHESRLDRKFGHDRREQEYAKEELRAEIYSYLQAKELGIAFNLQNHESYVKSWARNLENQKEQIVEAVKDAVKIVSYVKENYMERSQERTKELTLEQKKELAIKGQARAMAAHAAKSISR</sequence>
<evidence type="ECO:0000259" key="3">
    <source>
        <dbReference type="Pfam" id="PF18818"/>
    </source>
</evidence>
<organism evidence="4 5">
    <name type="scientific">Sulfurospirillum tamanense</name>
    <dbReference type="NCBI Taxonomy" id="2813362"/>
    <lineage>
        <taxon>Bacteria</taxon>
        <taxon>Pseudomonadati</taxon>
        <taxon>Campylobacterota</taxon>
        <taxon>Epsilonproteobacteria</taxon>
        <taxon>Campylobacterales</taxon>
        <taxon>Sulfurospirillaceae</taxon>
        <taxon>Sulfurospirillum</taxon>
    </lineage>
</organism>
<evidence type="ECO:0000313" key="4">
    <source>
        <dbReference type="EMBL" id="MBN2965256.1"/>
    </source>
</evidence>
<dbReference type="Pfam" id="PF18818">
    <property type="entry name" value="MPTase-PolyVal"/>
    <property type="match status" value="1"/>
</dbReference>
<dbReference type="EMBL" id="JAFHKK010000029">
    <property type="protein sequence ID" value="MBN2965256.1"/>
    <property type="molecule type" value="Genomic_DNA"/>
</dbReference>
<dbReference type="InterPro" id="IPR013610">
    <property type="entry name" value="ArdC_N"/>
</dbReference>
<dbReference type="Pfam" id="PF08401">
    <property type="entry name" value="ArdcN"/>
    <property type="match status" value="1"/>
</dbReference>
<protein>
    <submittedName>
        <fullName evidence="4">Zinc metallopeptidase</fullName>
    </submittedName>
</protein>
<dbReference type="RefSeq" id="WP_205459802.1">
    <property type="nucleotide sequence ID" value="NZ_JAFHKK010000029.1"/>
</dbReference>
<feature type="domain" description="Polyvalent protein metallopeptidase" evidence="3">
    <location>
        <begin position="170"/>
        <end position="294"/>
    </location>
</feature>
<dbReference type="Proteomes" id="UP000703590">
    <property type="component" value="Unassembled WGS sequence"/>
</dbReference>
<gene>
    <name evidence="4" type="ORF">JWV37_10725</name>
</gene>
<dbReference type="InterPro" id="IPR017113">
    <property type="entry name" value="Antirestriction_ArdC"/>
</dbReference>
<dbReference type="InterPro" id="IPR041459">
    <property type="entry name" value="MPTase-PolyVal"/>
</dbReference>
<evidence type="ECO:0000259" key="2">
    <source>
        <dbReference type="Pfam" id="PF08401"/>
    </source>
</evidence>
<evidence type="ECO:0000313" key="5">
    <source>
        <dbReference type="Proteomes" id="UP000703590"/>
    </source>
</evidence>